<keyword evidence="2" id="KW-1185">Reference proteome</keyword>
<organism evidence="1 2">
    <name type="scientific">Nothoprocta perdicaria</name>
    <name type="common">Chilean tinamou</name>
    <name type="synonym">Crypturus perdicarius</name>
    <dbReference type="NCBI Taxonomy" id="30464"/>
    <lineage>
        <taxon>Eukaryota</taxon>
        <taxon>Metazoa</taxon>
        <taxon>Chordata</taxon>
        <taxon>Craniata</taxon>
        <taxon>Vertebrata</taxon>
        <taxon>Euteleostomi</taxon>
        <taxon>Archelosauria</taxon>
        <taxon>Archosauria</taxon>
        <taxon>Dinosauria</taxon>
        <taxon>Saurischia</taxon>
        <taxon>Theropoda</taxon>
        <taxon>Coelurosauria</taxon>
        <taxon>Aves</taxon>
        <taxon>Palaeognathae</taxon>
        <taxon>Tinamiformes</taxon>
        <taxon>Tinamidae</taxon>
        <taxon>Nothoprocta</taxon>
    </lineage>
</organism>
<dbReference type="Ensembl" id="ENSNPET00000022131.1">
    <property type="protein sequence ID" value="ENSNPEP00000021578.1"/>
    <property type="gene ID" value="ENSNPEG00000016000.1"/>
</dbReference>
<sequence length="66" mass="7290">LHRIIAIGHINEAIDQGNPERTLETLLLATAKLQDVRPANAKHYQDVLHQAKAQKCKVRALNAGTL</sequence>
<proteinExistence type="predicted"/>
<dbReference type="Proteomes" id="UP000694420">
    <property type="component" value="Unplaced"/>
</dbReference>
<evidence type="ECO:0000313" key="1">
    <source>
        <dbReference type="Ensembl" id="ENSNPEP00000021578.1"/>
    </source>
</evidence>
<reference evidence="1" key="2">
    <citation type="submission" date="2025-09" db="UniProtKB">
        <authorList>
            <consortium name="Ensembl"/>
        </authorList>
    </citation>
    <scope>IDENTIFICATION</scope>
</reference>
<dbReference type="AlphaFoldDB" id="A0A8C6ZVX6"/>
<evidence type="ECO:0000313" key="2">
    <source>
        <dbReference type="Proteomes" id="UP000694420"/>
    </source>
</evidence>
<accession>A0A8C6ZVX6</accession>
<protein>
    <submittedName>
        <fullName evidence="1">Uncharacterized protein</fullName>
    </submittedName>
</protein>
<reference evidence="1" key="1">
    <citation type="submission" date="2025-08" db="UniProtKB">
        <authorList>
            <consortium name="Ensembl"/>
        </authorList>
    </citation>
    <scope>IDENTIFICATION</scope>
</reference>
<name>A0A8C6ZVX6_NOTPE</name>